<dbReference type="InterPro" id="IPR058240">
    <property type="entry name" value="rSAM_sf"/>
</dbReference>
<evidence type="ECO:0000313" key="9">
    <source>
        <dbReference type="EMBL" id="KAF3048011.1"/>
    </source>
</evidence>
<dbReference type="OrthoDB" id="5396721at2759"/>
<keyword evidence="4" id="KW-0479">Metal-binding</keyword>
<dbReference type="InterPro" id="IPR007197">
    <property type="entry name" value="rSAM"/>
</dbReference>
<evidence type="ECO:0000256" key="2">
    <source>
        <dbReference type="ARBA" id="ARBA00022485"/>
    </source>
</evidence>
<evidence type="ECO:0000256" key="4">
    <source>
        <dbReference type="ARBA" id="ARBA00022723"/>
    </source>
</evidence>
<gene>
    <name evidence="9" type="ORF">E8E12_006336</name>
</gene>
<dbReference type="NCBIfam" id="TIGR00238">
    <property type="entry name" value="KamA family radical SAM protein"/>
    <property type="match status" value="1"/>
</dbReference>
<dbReference type="SFLD" id="SFLDS00029">
    <property type="entry name" value="Radical_SAM"/>
    <property type="match status" value="1"/>
</dbReference>
<evidence type="ECO:0000256" key="6">
    <source>
        <dbReference type="ARBA" id="ARBA00023004"/>
    </source>
</evidence>
<dbReference type="GO" id="GO:0051539">
    <property type="term" value="F:4 iron, 4 sulfur cluster binding"/>
    <property type="evidence" value="ECO:0007669"/>
    <property type="project" value="UniProtKB-KW"/>
</dbReference>
<dbReference type="Proteomes" id="UP000758155">
    <property type="component" value="Unassembled WGS sequence"/>
</dbReference>
<reference evidence="9" key="1">
    <citation type="submission" date="2019-04" db="EMBL/GenBank/DDBJ databases">
        <title>Sequencing of skin fungus with MAO and IRED activity.</title>
        <authorList>
            <person name="Marsaioli A.J."/>
            <person name="Bonatto J.M.C."/>
            <person name="Reis Junior O."/>
        </authorList>
    </citation>
    <scope>NUCLEOTIDE SEQUENCE</scope>
    <source>
        <strain evidence="9">28M1</strain>
    </source>
</reference>
<dbReference type="InterPro" id="IPR003739">
    <property type="entry name" value="Lys_aminomutase/Glu_NH3_mut"/>
</dbReference>
<evidence type="ECO:0000256" key="7">
    <source>
        <dbReference type="ARBA" id="ARBA00023014"/>
    </source>
</evidence>
<sequence length="541" mass="60780">MFVSTIRSQGLASRPKSQALSQFIAQYRSASTLTEQEPYWQKIKPWKDVPAEEFKSYRWQLANTVPDTRRLNRFLSDVLPPILGASKNPLLGNIKTREQFINDATAALKLAPMAIRLTPHLLSAIDWNNPLDDPIRRQFLPLASGIVPDHQKLTLDSLNEQDDSPVPGLVHRYPGRALFLATSICPVYCRFCTRSYAVGANTETVSKSPQKPSRRRWEVVFQHIENDPSLHDIVVSGGDAYYLQPEDLREIGERLLSIPHIQRIRFASKGLAVAPCRIADETDAWTNTLIELSNKGREMAKQVCLHTHINHVNEITWVTREAANRLFKHGVIVRNQSVLLKGVNDNEEALSNLIKTLASMNIQPYYIYQCDMVRGVEDLRTPLQTILDLDQKLRGTLSGFMMPAFVIDLPGGGGKRLVSTCESYKDGVATYRAPGLPGSKGTREYTYHDPKPAPELAIEELRQEQNQALVQNVTLQELVTPHIPRRGPSMPLQRLPFDFDTTVPRKHTPVNVRHAGVKPEDLALKLSTSNYYPSSSSATTA</sequence>
<organism evidence="9 10">
    <name type="scientific">Didymella heteroderae</name>
    <dbReference type="NCBI Taxonomy" id="1769908"/>
    <lineage>
        <taxon>Eukaryota</taxon>
        <taxon>Fungi</taxon>
        <taxon>Dikarya</taxon>
        <taxon>Ascomycota</taxon>
        <taxon>Pezizomycotina</taxon>
        <taxon>Dothideomycetes</taxon>
        <taxon>Pleosporomycetidae</taxon>
        <taxon>Pleosporales</taxon>
        <taxon>Pleosporineae</taxon>
        <taxon>Didymellaceae</taxon>
        <taxon>Didymella</taxon>
    </lineage>
</organism>
<evidence type="ECO:0000256" key="5">
    <source>
        <dbReference type="ARBA" id="ARBA00022898"/>
    </source>
</evidence>
<keyword evidence="10" id="KW-1185">Reference proteome</keyword>
<feature type="domain" description="Radical SAM core" evidence="8">
    <location>
        <begin position="171"/>
        <end position="410"/>
    </location>
</feature>
<dbReference type="Gene3D" id="3.20.20.70">
    <property type="entry name" value="Aldolase class I"/>
    <property type="match status" value="1"/>
</dbReference>
<dbReference type="InterPro" id="IPR013785">
    <property type="entry name" value="Aldolase_TIM"/>
</dbReference>
<accession>A0A9P4X039</accession>
<name>A0A9P4X039_9PLEO</name>
<evidence type="ECO:0000259" key="8">
    <source>
        <dbReference type="PROSITE" id="PS51918"/>
    </source>
</evidence>
<keyword evidence="6" id="KW-0408">Iron</keyword>
<evidence type="ECO:0000256" key="1">
    <source>
        <dbReference type="ARBA" id="ARBA00001933"/>
    </source>
</evidence>
<dbReference type="PANTHER" id="PTHR30538:SF0">
    <property type="entry name" value="L-LYSINE 2,3-AMINOMUTASE AQ_1632-RELATED"/>
    <property type="match status" value="1"/>
</dbReference>
<comment type="caution">
    <text evidence="9">The sequence shown here is derived from an EMBL/GenBank/DDBJ whole genome shotgun (WGS) entry which is preliminary data.</text>
</comment>
<proteinExistence type="predicted"/>
<protein>
    <recommendedName>
        <fullName evidence="8">Radical SAM core domain-containing protein</fullName>
    </recommendedName>
</protein>
<keyword evidence="2" id="KW-0004">4Fe-4S</keyword>
<dbReference type="AlphaFoldDB" id="A0A9P4X039"/>
<keyword evidence="3" id="KW-0949">S-adenosyl-L-methionine</keyword>
<dbReference type="EMBL" id="SWKV01000001">
    <property type="protein sequence ID" value="KAF3048011.1"/>
    <property type="molecule type" value="Genomic_DNA"/>
</dbReference>
<dbReference type="PROSITE" id="PS51918">
    <property type="entry name" value="RADICAL_SAM"/>
    <property type="match status" value="1"/>
</dbReference>
<dbReference type="Gene3D" id="6.10.140.1170">
    <property type="match status" value="1"/>
</dbReference>
<keyword evidence="5" id="KW-0663">Pyridoxal phosphate</keyword>
<evidence type="ECO:0000256" key="3">
    <source>
        <dbReference type="ARBA" id="ARBA00022691"/>
    </source>
</evidence>
<dbReference type="GO" id="GO:0046872">
    <property type="term" value="F:metal ion binding"/>
    <property type="evidence" value="ECO:0007669"/>
    <property type="project" value="UniProtKB-KW"/>
</dbReference>
<dbReference type="GO" id="GO:0003824">
    <property type="term" value="F:catalytic activity"/>
    <property type="evidence" value="ECO:0007669"/>
    <property type="project" value="InterPro"/>
</dbReference>
<keyword evidence="7" id="KW-0411">Iron-sulfur</keyword>
<comment type="cofactor">
    <cofactor evidence="1">
        <name>pyridoxal 5'-phosphate</name>
        <dbReference type="ChEBI" id="CHEBI:597326"/>
    </cofactor>
</comment>
<dbReference type="SUPFAM" id="SSF102114">
    <property type="entry name" value="Radical SAM enzymes"/>
    <property type="match status" value="1"/>
</dbReference>
<dbReference type="SFLD" id="SFLDG01070">
    <property type="entry name" value="PLP-dependent"/>
    <property type="match status" value="1"/>
</dbReference>
<evidence type="ECO:0000313" key="10">
    <source>
        <dbReference type="Proteomes" id="UP000758155"/>
    </source>
</evidence>
<dbReference type="PANTHER" id="PTHR30538">
    <property type="entry name" value="LYSINE 2,3-AMINOMUTASE-RELATED"/>
    <property type="match status" value="1"/>
</dbReference>